<accession>A0A344TJX2</accession>
<dbReference type="Pfam" id="PF02738">
    <property type="entry name" value="MoCoBD_1"/>
    <property type="match status" value="1"/>
</dbReference>
<dbReference type="InterPro" id="IPR006311">
    <property type="entry name" value="TAT_signal"/>
</dbReference>
<dbReference type="Proteomes" id="UP000251993">
    <property type="component" value="Chromosome"/>
</dbReference>
<evidence type="ECO:0000313" key="3">
    <source>
        <dbReference type="Proteomes" id="UP000251993"/>
    </source>
</evidence>
<dbReference type="SUPFAM" id="SSF56003">
    <property type="entry name" value="Molybdenum cofactor-binding domain"/>
    <property type="match status" value="2"/>
</dbReference>
<sequence length="709" mass="77375">MSTNQSRRDFFKTSATAAGGLVLGFGWFSSEAFEPGVLTKTAADTIDFNAYLAIAPSGIITIYSPNPEIGQGIKTAFPIVVAEELDADWSKVKVEQSPLDTKKFERQLTGGSGAIRHSWERLRKAGATARAMLMEAAAKKWSVPVSECSTSKGFVMHSSGKKLSYGELATDAAQITPPTTVKLKDKSNFTLIGTSVRGVDSKAILTGKNLFGIDYKRDGMLNAMIQRPPAFGLKLKSFDATEAKKMPGITDVVSFGNKVAIVGKTTWEVMQARKAVKIEWEKEKDLESSADHDRIFKEMLNSTTATVHRKDGDIEAAFKNAYKVIEAEYQCPFLPHSPMEPMNFFAHFKGDSIEMAGPSQTPQNAQNQIAKMFNMAPEKVTIELTRMGGGFGRRLNTDYAVEAAELSSIIKAPVKVTWSREDDTAGGIYRPAVRYRFKASIDKAGNITGYMLHGAGMNAGNATRPDNFPVGAIENTLIQSNDHKSPITTGPWRAPITNFLAYAEQAFLDEVAMAGGKDPIQLRMELLEKSIKSPVGKITYEPERFREAIKLVADKAGWGKKKKGVYQGFSVYFSHNSYVAQIAEMANVKGKPVLKKVYASVDCGIVINESSAQNQVYGAIVDGLGHAMYGNLTFKDGAPQQDNFNKYRLIRYNEVPDIEVHFVKNGIDPTGLGEPALPPTGGAIANAIFKTTGKRLYNQPFAEQGATLG</sequence>
<dbReference type="OrthoDB" id="9767994at2"/>
<dbReference type="Pfam" id="PF20256">
    <property type="entry name" value="MoCoBD_2"/>
    <property type="match status" value="2"/>
</dbReference>
<dbReference type="EMBL" id="CP030850">
    <property type="protein sequence ID" value="AXE18943.1"/>
    <property type="molecule type" value="Genomic_DNA"/>
</dbReference>
<proteinExistence type="predicted"/>
<dbReference type="PANTHER" id="PTHR47495:SF3">
    <property type="entry name" value="BLR6219 PROTEIN"/>
    <property type="match status" value="1"/>
</dbReference>
<dbReference type="PROSITE" id="PS51318">
    <property type="entry name" value="TAT"/>
    <property type="match status" value="1"/>
</dbReference>
<dbReference type="InterPro" id="IPR052516">
    <property type="entry name" value="N-heterocyclic_Hydroxylase"/>
</dbReference>
<dbReference type="GO" id="GO:0016491">
    <property type="term" value="F:oxidoreductase activity"/>
    <property type="evidence" value="ECO:0007669"/>
    <property type="project" value="InterPro"/>
</dbReference>
<dbReference type="Gene3D" id="3.90.1170.50">
    <property type="entry name" value="Aldehyde oxidase/xanthine dehydrogenase, a/b hammerhead"/>
    <property type="match status" value="1"/>
</dbReference>
<organism evidence="2 3">
    <name type="scientific">Runella rosea</name>
    <dbReference type="NCBI Taxonomy" id="2259595"/>
    <lineage>
        <taxon>Bacteria</taxon>
        <taxon>Pseudomonadati</taxon>
        <taxon>Bacteroidota</taxon>
        <taxon>Cytophagia</taxon>
        <taxon>Cytophagales</taxon>
        <taxon>Spirosomataceae</taxon>
        <taxon>Runella</taxon>
    </lineage>
</organism>
<dbReference type="InterPro" id="IPR012368">
    <property type="entry name" value="OxRdtase_Mopterin-bd_su_IorB"/>
</dbReference>
<keyword evidence="3" id="KW-1185">Reference proteome</keyword>
<dbReference type="InterPro" id="IPR037165">
    <property type="entry name" value="AldOxase/xan_DH_Mopterin-bd_sf"/>
</dbReference>
<dbReference type="PANTHER" id="PTHR47495">
    <property type="entry name" value="ALDEHYDE DEHYDROGENASE"/>
    <property type="match status" value="1"/>
</dbReference>
<dbReference type="RefSeq" id="WP_114067724.1">
    <property type="nucleotide sequence ID" value="NZ_CP030850.1"/>
</dbReference>
<evidence type="ECO:0000259" key="1">
    <source>
        <dbReference type="SMART" id="SM01008"/>
    </source>
</evidence>
<gene>
    <name evidence="2" type="ORF">DR864_14885</name>
</gene>
<reference evidence="2 3" key="1">
    <citation type="submission" date="2018-07" db="EMBL/GenBank/DDBJ databases">
        <title>Genome sequencing of Runella.</title>
        <authorList>
            <person name="Baek M.-G."/>
            <person name="Yi H."/>
        </authorList>
    </citation>
    <scope>NUCLEOTIDE SEQUENCE [LARGE SCALE GENOMIC DNA]</scope>
    <source>
        <strain evidence="2 3">HYN0085</strain>
    </source>
</reference>
<dbReference type="SMART" id="SM01008">
    <property type="entry name" value="Ald_Xan_dh_C"/>
    <property type="match status" value="1"/>
</dbReference>
<dbReference type="AlphaFoldDB" id="A0A344TJX2"/>
<evidence type="ECO:0000313" key="2">
    <source>
        <dbReference type="EMBL" id="AXE18943.1"/>
    </source>
</evidence>
<dbReference type="InterPro" id="IPR008274">
    <property type="entry name" value="AldOxase/xan_DH_MoCoBD1"/>
</dbReference>
<feature type="domain" description="Aldehyde oxidase/xanthine dehydrogenase a/b hammerhead" evidence="1">
    <location>
        <begin position="206"/>
        <end position="284"/>
    </location>
</feature>
<dbReference type="InterPro" id="IPR000674">
    <property type="entry name" value="Ald_Oxase/Xan_DH_a/b"/>
</dbReference>
<dbReference type="PIRSF" id="PIRSF036389">
    <property type="entry name" value="IOR_B"/>
    <property type="match status" value="1"/>
</dbReference>
<dbReference type="Gene3D" id="3.30.365.10">
    <property type="entry name" value="Aldehyde oxidase/xanthine dehydrogenase, molybdopterin binding domain"/>
    <property type="match status" value="4"/>
</dbReference>
<protein>
    <submittedName>
        <fullName evidence="2">Xanthine dehydrogenase family protein molybdopterin-binding subunit</fullName>
    </submittedName>
</protein>
<dbReference type="InterPro" id="IPR046867">
    <property type="entry name" value="AldOxase/xan_DH_MoCoBD2"/>
</dbReference>
<dbReference type="KEGG" id="run:DR864_14885"/>
<name>A0A344TJX2_9BACT</name>